<dbReference type="Pfam" id="PF12738">
    <property type="entry name" value="PTCB-BRCT"/>
    <property type="match status" value="1"/>
</dbReference>
<dbReference type="AlphaFoldDB" id="A0A3B5Z140"/>
<protein>
    <recommendedName>
        <fullName evidence="2">BRCT domain-containing protein</fullName>
    </recommendedName>
</protein>
<dbReference type="PANTHER" id="PTHR35161:SF13">
    <property type="entry name" value="BRCT DOMAIN-CONTAINING PROTEIN"/>
    <property type="match status" value="1"/>
</dbReference>
<dbReference type="PANTHER" id="PTHR35161">
    <property type="entry name" value="OS02G0303100 PROTEIN"/>
    <property type="match status" value="1"/>
</dbReference>
<feature type="region of interest" description="Disordered" evidence="1">
    <location>
        <begin position="86"/>
        <end position="110"/>
    </location>
</feature>
<reference evidence="3" key="2">
    <citation type="submission" date="2018-10" db="UniProtKB">
        <authorList>
            <consortium name="EnsemblPlants"/>
        </authorList>
    </citation>
    <scope>IDENTIFICATION</scope>
</reference>
<dbReference type="SUPFAM" id="SSF52113">
    <property type="entry name" value="BRCT domain"/>
    <property type="match status" value="1"/>
</dbReference>
<dbReference type="Gene3D" id="3.40.50.10190">
    <property type="entry name" value="BRCT domain"/>
    <property type="match status" value="1"/>
</dbReference>
<dbReference type="OrthoDB" id="10561738at2759"/>
<organism evidence="3">
    <name type="scientific">Triticum aestivum</name>
    <name type="common">Wheat</name>
    <dbReference type="NCBI Taxonomy" id="4565"/>
    <lineage>
        <taxon>Eukaryota</taxon>
        <taxon>Viridiplantae</taxon>
        <taxon>Streptophyta</taxon>
        <taxon>Embryophyta</taxon>
        <taxon>Tracheophyta</taxon>
        <taxon>Spermatophyta</taxon>
        <taxon>Magnoliopsida</taxon>
        <taxon>Liliopsida</taxon>
        <taxon>Poales</taxon>
        <taxon>Poaceae</taxon>
        <taxon>BOP clade</taxon>
        <taxon>Pooideae</taxon>
        <taxon>Triticodae</taxon>
        <taxon>Triticeae</taxon>
        <taxon>Triticinae</taxon>
        <taxon>Triticum</taxon>
    </lineage>
</organism>
<keyword evidence="4" id="KW-1185">Reference proteome</keyword>
<evidence type="ECO:0000256" key="1">
    <source>
        <dbReference type="SAM" id="MobiDB-lite"/>
    </source>
</evidence>
<dbReference type="STRING" id="4565.A0A3B5Z140"/>
<evidence type="ECO:0000313" key="3">
    <source>
        <dbReference type="EnsemblPlants" id="TraesCS1B02G297400.1"/>
    </source>
</evidence>
<feature type="compositionally biased region" description="Polar residues" evidence="1">
    <location>
        <begin position="86"/>
        <end position="97"/>
    </location>
</feature>
<evidence type="ECO:0000313" key="4">
    <source>
        <dbReference type="Proteomes" id="UP000019116"/>
    </source>
</evidence>
<evidence type="ECO:0000259" key="2">
    <source>
        <dbReference type="PROSITE" id="PS50172"/>
    </source>
</evidence>
<dbReference type="Gramene" id="TraesCS1B02G297400.1">
    <property type="protein sequence ID" value="TraesCS1B02G297400.1"/>
    <property type="gene ID" value="TraesCS1B02G297400"/>
</dbReference>
<dbReference type="Gramene" id="TraesJUL1B03G00332290.1">
    <property type="protein sequence ID" value="TraesJUL1B03G00332290.1"/>
    <property type="gene ID" value="TraesJUL1B03G00332290"/>
</dbReference>
<dbReference type="Gramene" id="TraesCS1B03G0826600.1">
    <property type="protein sequence ID" value="TraesCS1B03G0826600.1.CDS"/>
    <property type="gene ID" value="TraesCS1B03G0826600"/>
</dbReference>
<dbReference type="EnsemblPlants" id="TraesCS1B02G297400.1">
    <property type="protein sequence ID" value="TraesCS1B02G297400.1"/>
    <property type="gene ID" value="TraesCS1B02G297400"/>
</dbReference>
<dbReference type="Gramene" id="TraesROB_scaffold_058868_01G000100.1">
    <property type="protein sequence ID" value="TraesROB_scaffold_058868_01G000100.1"/>
    <property type="gene ID" value="TraesROB_scaffold_058868_01G000100"/>
</dbReference>
<sequence>MVHLIGGNFHEKWSRKATHAICNMFNGEIYEKADERGIPIVNHSWLSDSLNAGVILPCDKYCVPGQEVQQCEDNFKRAYEHLSETGQTEIKSKSSGAKTPDGRSISIRADRLTQSTGNKKLRVETNFISKPKIVRTLQFKSDKKTSLDNYVKPDDRVVSIIYPDEEIPRDLTAPILKRVLRKSYLPLGRLHVENLSLGGKFGCHNFMVSDPHETVELCDVITEELTPEGRKADKKAFVKMVKGLFEWVPRDVRVWLQNIEDGWDDALLMNHIYMFDSDSTFGQFITLYQGVLKLKEKGGQKYKDFIELPRMQSYNGWHAIGFKWKILRANMDYIDPREEQLDVLEKARLELKREKDPSRKNVFGLLRTVKNTWSHPARHLQEFFLAIMISEYLQLLSDVQKALYDCGYYGQNLSLMDFP</sequence>
<name>A0A3B5Z140_WHEAT</name>
<dbReference type="PROSITE" id="PS50172">
    <property type="entry name" value="BRCT"/>
    <property type="match status" value="1"/>
</dbReference>
<proteinExistence type="predicted"/>
<dbReference type="Gramene" id="TraesWEE_scaffold_008248_01G000100.1">
    <property type="protein sequence ID" value="TraesWEE_scaffold_008248_01G000100.1"/>
    <property type="gene ID" value="TraesWEE_scaffold_008248_01G000100"/>
</dbReference>
<reference evidence="3" key="1">
    <citation type="submission" date="2018-08" db="EMBL/GenBank/DDBJ databases">
        <authorList>
            <person name="Rossello M."/>
        </authorList>
    </citation>
    <scope>NUCLEOTIDE SEQUENCE [LARGE SCALE GENOMIC DNA]</scope>
    <source>
        <strain evidence="3">cv. Chinese Spring</strain>
    </source>
</reference>
<accession>A0A3B5Z140</accession>
<dbReference type="InterPro" id="IPR036420">
    <property type="entry name" value="BRCT_dom_sf"/>
</dbReference>
<dbReference type="InterPro" id="IPR001357">
    <property type="entry name" value="BRCT_dom"/>
</dbReference>
<feature type="domain" description="BRCT" evidence="2">
    <location>
        <begin position="1"/>
        <end position="63"/>
    </location>
</feature>
<dbReference type="SMR" id="A0A3B5Z140"/>
<dbReference type="Proteomes" id="UP000019116">
    <property type="component" value="Chromosome 1B"/>
</dbReference>